<evidence type="ECO:0000256" key="1">
    <source>
        <dbReference type="SAM" id="MobiDB-lite"/>
    </source>
</evidence>
<name>A0AA40A4M2_9PEZI</name>
<feature type="region of interest" description="Disordered" evidence="1">
    <location>
        <begin position="1"/>
        <end position="21"/>
    </location>
</feature>
<accession>A0AA40A4M2</accession>
<proteinExistence type="predicted"/>
<dbReference type="GeneID" id="85318061"/>
<evidence type="ECO:0000313" key="2">
    <source>
        <dbReference type="EMBL" id="KAK0709182.1"/>
    </source>
</evidence>
<evidence type="ECO:0000313" key="3">
    <source>
        <dbReference type="Proteomes" id="UP001172101"/>
    </source>
</evidence>
<reference evidence="2" key="1">
    <citation type="submission" date="2023-06" db="EMBL/GenBank/DDBJ databases">
        <title>Genome-scale phylogeny and comparative genomics of the fungal order Sordariales.</title>
        <authorList>
            <consortium name="Lawrence Berkeley National Laboratory"/>
            <person name="Hensen N."/>
            <person name="Bonometti L."/>
            <person name="Westerberg I."/>
            <person name="Brannstrom I.O."/>
            <person name="Guillou S."/>
            <person name="Cros-Aarteil S."/>
            <person name="Calhoun S."/>
            <person name="Haridas S."/>
            <person name="Kuo A."/>
            <person name="Mondo S."/>
            <person name="Pangilinan J."/>
            <person name="Riley R."/>
            <person name="LaButti K."/>
            <person name="Andreopoulos B."/>
            <person name="Lipzen A."/>
            <person name="Chen C."/>
            <person name="Yanf M."/>
            <person name="Daum C."/>
            <person name="Ng V."/>
            <person name="Clum A."/>
            <person name="Steindorff A."/>
            <person name="Ohm R."/>
            <person name="Martin F."/>
            <person name="Silar P."/>
            <person name="Natvig D."/>
            <person name="Lalanne C."/>
            <person name="Gautier V."/>
            <person name="Ament-velasquez S.L."/>
            <person name="Kruys A."/>
            <person name="Hutchinson M.I."/>
            <person name="Powell A.J."/>
            <person name="Barry K."/>
            <person name="Miller A.N."/>
            <person name="Grigoriev I.V."/>
            <person name="Debuchy R."/>
            <person name="Gladieux P."/>
            <person name="Thoren M.H."/>
            <person name="Johannesson H."/>
        </authorList>
    </citation>
    <scope>NUCLEOTIDE SEQUENCE</scope>
    <source>
        <strain evidence="2">SMH2392-1A</strain>
    </source>
</reference>
<protein>
    <submittedName>
        <fullName evidence="2">Uncharacterized protein</fullName>
    </submittedName>
</protein>
<dbReference type="EMBL" id="JAUIRO010000006">
    <property type="protein sequence ID" value="KAK0709182.1"/>
    <property type="molecule type" value="Genomic_DNA"/>
</dbReference>
<dbReference type="Proteomes" id="UP001172101">
    <property type="component" value="Unassembled WGS sequence"/>
</dbReference>
<dbReference type="AlphaFoldDB" id="A0AA40A4M2"/>
<dbReference type="RefSeq" id="XP_060292486.1">
    <property type="nucleotide sequence ID" value="XM_060434791.1"/>
</dbReference>
<organism evidence="2 3">
    <name type="scientific">Lasiosphaeria miniovina</name>
    <dbReference type="NCBI Taxonomy" id="1954250"/>
    <lineage>
        <taxon>Eukaryota</taxon>
        <taxon>Fungi</taxon>
        <taxon>Dikarya</taxon>
        <taxon>Ascomycota</taxon>
        <taxon>Pezizomycotina</taxon>
        <taxon>Sordariomycetes</taxon>
        <taxon>Sordariomycetidae</taxon>
        <taxon>Sordariales</taxon>
        <taxon>Lasiosphaeriaceae</taxon>
        <taxon>Lasiosphaeria</taxon>
    </lineage>
</organism>
<sequence length="207" mass="22883">MASDQLSTGPKRPFQDTPDWQAGKFSKRTRIVGDDIKTCTSPHIKLIQRTDSNSWGPPAVAAVRAELEAVSDTNEGLLRTYHPGLANIGKVSVMREPSTGHKIWITSNPRAATHVGGREVHLVPSCGFRPREIYTKFVPDGMEAPLDPRRLLTSTEIDALRLAFPGAMGVQVFISDFVVLLYPSTRSILRSWNDFGISSTWGNLHVF</sequence>
<gene>
    <name evidence="2" type="ORF">B0T26DRAFT_397519</name>
</gene>
<comment type="caution">
    <text evidence="2">The sequence shown here is derived from an EMBL/GenBank/DDBJ whole genome shotgun (WGS) entry which is preliminary data.</text>
</comment>
<keyword evidence="3" id="KW-1185">Reference proteome</keyword>